<evidence type="ECO:0000256" key="7">
    <source>
        <dbReference type="SAM" id="Phobius"/>
    </source>
</evidence>
<dbReference type="SUPFAM" id="SSF82861">
    <property type="entry name" value="Mechanosensitive channel protein MscS (YggB), transmembrane region"/>
    <property type="match status" value="1"/>
</dbReference>
<dbReference type="SUPFAM" id="SSF50182">
    <property type="entry name" value="Sm-like ribonucleoproteins"/>
    <property type="match status" value="1"/>
</dbReference>
<dbReference type="InterPro" id="IPR049278">
    <property type="entry name" value="MS_channel_C"/>
</dbReference>
<comment type="subcellular location">
    <subcellularLocation>
        <location evidence="1">Cell membrane</location>
        <topology evidence="1">Multi-pass membrane protein</topology>
    </subcellularLocation>
</comment>
<organism evidence="11 12">
    <name type="scientific">Treponema pallidum subsp. pallidum (strain SS14)</name>
    <dbReference type="NCBI Taxonomy" id="455434"/>
    <lineage>
        <taxon>Bacteria</taxon>
        <taxon>Pseudomonadati</taxon>
        <taxon>Spirochaetota</taxon>
        <taxon>Spirochaetia</taxon>
        <taxon>Spirochaetales</taxon>
        <taxon>Treponemataceae</taxon>
        <taxon>Treponema</taxon>
    </lineage>
</organism>
<gene>
    <name evidence="11" type="ordered locus">TPASS_0822</name>
</gene>
<evidence type="ECO:0000313" key="12">
    <source>
        <dbReference type="Proteomes" id="UP000001202"/>
    </source>
</evidence>
<evidence type="ECO:0000256" key="4">
    <source>
        <dbReference type="ARBA" id="ARBA00022692"/>
    </source>
</evidence>
<dbReference type="InterPro" id="IPR023408">
    <property type="entry name" value="MscS_beta-dom_sf"/>
</dbReference>
<dbReference type="GO" id="GO:0008381">
    <property type="term" value="F:mechanosensitive monoatomic ion channel activity"/>
    <property type="evidence" value="ECO:0007669"/>
    <property type="project" value="InterPro"/>
</dbReference>
<dbReference type="InterPro" id="IPR010920">
    <property type="entry name" value="LSM_dom_sf"/>
</dbReference>
<dbReference type="RefSeq" id="WP_010882266.1">
    <property type="nucleotide sequence ID" value="NC_010741.1"/>
</dbReference>
<keyword evidence="6 7" id="KW-0472">Membrane</keyword>
<dbReference type="InterPro" id="IPR011066">
    <property type="entry name" value="MscS_channel_C_sf"/>
</dbReference>
<evidence type="ECO:0000256" key="5">
    <source>
        <dbReference type="ARBA" id="ARBA00022989"/>
    </source>
</evidence>
<dbReference type="Gene3D" id="2.30.30.60">
    <property type="match status" value="1"/>
</dbReference>
<dbReference type="PATRIC" id="fig|455434.6.peg.810"/>
<dbReference type="AlphaFoldDB" id="A0A0H3BJT6"/>
<evidence type="ECO:0000256" key="6">
    <source>
        <dbReference type="ARBA" id="ARBA00023136"/>
    </source>
</evidence>
<dbReference type="KEGG" id="tpp:TPASS_0822"/>
<proteinExistence type="inferred from homology"/>
<feature type="transmembrane region" description="Helical" evidence="7">
    <location>
        <begin position="43"/>
        <end position="61"/>
    </location>
</feature>
<evidence type="ECO:0000259" key="9">
    <source>
        <dbReference type="Pfam" id="PF21082"/>
    </source>
</evidence>
<dbReference type="InterPro" id="IPR011014">
    <property type="entry name" value="MscS_channel_TM-2"/>
</dbReference>
<dbReference type="PANTHER" id="PTHR30221">
    <property type="entry name" value="SMALL-CONDUCTANCE MECHANOSENSITIVE CHANNEL"/>
    <property type="match status" value="1"/>
</dbReference>
<dbReference type="EMBL" id="CP000805">
    <property type="protein sequence ID" value="ACD71239.1"/>
    <property type="molecule type" value="Genomic_DNA"/>
</dbReference>
<evidence type="ECO:0000313" key="11">
    <source>
        <dbReference type="EMBL" id="ACD71239.1"/>
    </source>
</evidence>
<evidence type="ECO:0000256" key="2">
    <source>
        <dbReference type="ARBA" id="ARBA00008017"/>
    </source>
</evidence>
<accession>A0A0H3BJT6</accession>
<evidence type="ECO:0000259" key="8">
    <source>
        <dbReference type="Pfam" id="PF00924"/>
    </source>
</evidence>
<dbReference type="Gene3D" id="1.10.287.1260">
    <property type="match status" value="1"/>
</dbReference>
<dbReference type="Pfam" id="PF21082">
    <property type="entry name" value="MS_channel_3rd"/>
    <property type="match status" value="1"/>
</dbReference>
<feature type="domain" description="Mechanosensitive ion channel MscS C-terminal" evidence="9">
    <location>
        <begin position="198"/>
        <end position="279"/>
    </location>
</feature>
<reference evidence="11 12" key="1">
    <citation type="journal article" date="2008" name="BMC Microbiol.">
        <title>Complete genome sequence of Treponema pallidum ssp. pallidum strain SS14 determined with oligonucleotide arrays.</title>
        <authorList>
            <person name="Matejkova P."/>
            <person name="Strouhal M."/>
            <person name="Smajs D."/>
            <person name="Norris S.J."/>
            <person name="Palzkill T."/>
            <person name="Petrosino J.F."/>
            <person name="Sodergren E."/>
            <person name="Norton J.E."/>
            <person name="Singh J."/>
            <person name="Richmond T.A."/>
            <person name="Molla M.N."/>
            <person name="Albert T.J."/>
            <person name="Weinstock G.M."/>
        </authorList>
    </citation>
    <scope>NUCLEOTIDE SEQUENCE [LARGE SCALE GENOMIC DNA]</scope>
    <source>
        <strain evidence="11 12">SS14</strain>
    </source>
</reference>
<dbReference type="InterPro" id="IPR049142">
    <property type="entry name" value="MS_channel_1st"/>
</dbReference>
<dbReference type="Pfam" id="PF21088">
    <property type="entry name" value="MS_channel_1st"/>
    <property type="match status" value="1"/>
</dbReference>
<keyword evidence="5 7" id="KW-1133">Transmembrane helix</keyword>
<feature type="transmembrane region" description="Helical" evidence="7">
    <location>
        <begin position="81"/>
        <end position="101"/>
    </location>
</feature>
<feature type="transmembrane region" description="Helical" evidence="7">
    <location>
        <begin position="107"/>
        <end position="136"/>
    </location>
</feature>
<evidence type="ECO:0000256" key="1">
    <source>
        <dbReference type="ARBA" id="ARBA00004651"/>
    </source>
</evidence>
<dbReference type="Gene3D" id="3.30.70.100">
    <property type="match status" value="1"/>
</dbReference>
<dbReference type="Proteomes" id="UP000001202">
    <property type="component" value="Chromosome"/>
</dbReference>
<dbReference type="InterPro" id="IPR045275">
    <property type="entry name" value="MscS_archaea/bacteria_type"/>
</dbReference>
<keyword evidence="3" id="KW-1003">Cell membrane</keyword>
<sequence>MVSRRAQAGNMRELEHFVQSLATAACALGAGLTQVATSERVWYLLRFVAVLCITSAFFRMLRRGVRRVVARRLSAQTQHFVFKTLNYLSFTVMTFTAFHWLGINVSALLGAAGIAGVALGFAAQTSVSNVISGLFVMTERAFRIQDVIEIDGIVGAVQSINLLSVALKTLDGQYVRVPNETILKANLVNYSHCPHRRVKTEVSVAYGSDLRRVQQLLLDVATRNRFVLSDPAPAVLWNAFADSGIDVTLLTWTHIEHFNDLRNAIFVDIDECFKQAGIEVPFPHVDVRVQGACDAPRAETV</sequence>
<evidence type="ECO:0000256" key="3">
    <source>
        <dbReference type="ARBA" id="ARBA00022475"/>
    </source>
</evidence>
<feature type="domain" description="Mechanosensitive ion channel transmembrane helices 2/3" evidence="10">
    <location>
        <begin position="83"/>
        <end position="124"/>
    </location>
</feature>
<dbReference type="PROSITE" id="PS51257">
    <property type="entry name" value="PROKAR_LIPOPROTEIN"/>
    <property type="match status" value="1"/>
</dbReference>
<protein>
    <recommendedName>
        <fullName evidence="13">Mechanosensitive ion channel family protein</fullName>
    </recommendedName>
</protein>
<feature type="domain" description="Mechanosensitive ion channel MscS" evidence="8">
    <location>
        <begin position="125"/>
        <end position="192"/>
    </location>
</feature>
<name>A0A0H3BJT6_TREPS</name>
<evidence type="ECO:0008006" key="13">
    <source>
        <dbReference type="Google" id="ProtNLM"/>
    </source>
</evidence>
<dbReference type="InterPro" id="IPR006685">
    <property type="entry name" value="MscS_channel_2nd"/>
</dbReference>
<dbReference type="Pfam" id="PF00924">
    <property type="entry name" value="MS_channel_2nd"/>
    <property type="match status" value="1"/>
</dbReference>
<comment type="similarity">
    <text evidence="2">Belongs to the MscS (TC 1.A.23) family.</text>
</comment>
<dbReference type="SUPFAM" id="SSF82689">
    <property type="entry name" value="Mechanosensitive channel protein MscS (YggB), C-terminal domain"/>
    <property type="match status" value="1"/>
</dbReference>
<keyword evidence="4 7" id="KW-0812">Transmembrane</keyword>
<evidence type="ECO:0000259" key="10">
    <source>
        <dbReference type="Pfam" id="PF21088"/>
    </source>
</evidence>
<dbReference type="PANTHER" id="PTHR30221:SF1">
    <property type="entry name" value="SMALL-CONDUCTANCE MECHANOSENSITIVE CHANNEL"/>
    <property type="match status" value="1"/>
</dbReference>
<dbReference type="GO" id="GO:0005886">
    <property type="term" value="C:plasma membrane"/>
    <property type="evidence" value="ECO:0007669"/>
    <property type="project" value="UniProtKB-SubCell"/>
</dbReference>